<dbReference type="PANTHER" id="PTHR24220">
    <property type="entry name" value="IMPORT ATP-BINDING PROTEIN"/>
    <property type="match status" value="1"/>
</dbReference>
<dbReference type="SUPFAM" id="SSF52540">
    <property type="entry name" value="P-loop containing nucleoside triphosphate hydrolases"/>
    <property type="match status" value="1"/>
</dbReference>
<dbReference type="GO" id="GO:0022857">
    <property type="term" value="F:transmembrane transporter activity"/>
    <property type="evidence" value="ECO:0007669"/>
    <property type="project" value="TreeGrafter"/>
</dbReference>
<dbReference type="Gene3D" id="3.40.50.300">
    <property type="entry name" value="P-loop containing nucleotide triphosphate hydrolases"/>
    <property type="match status" value="1"/>
</dbReference>
<reference evidence="2" key="1">
    <citation type="journal article" date="2014" name="Front. Microbiol.">
        <title>High frequency of phylogenetically diverse reductive dehalogenase-homologous genes in deep subseafloor sedimentary metagenomes.</title>
        <authorList>
            <person name="Kawai M."/>
            <person name="Futagami T."/>
            <person name="Toyoda A."/>
            <person name="Takaki Y."/>
            <person name="Nishi S."/>
            <person name="Hori S."/>
            <person name="Arai W."/>
            <person name="Tsubouchi T."/>
            <person name="Morono Y."/>
            <person name="Uchiyama I."/>
            <person name="Ito T."/>
            <person name="Fujiyama A."/>
            <person name="Inagaki F."/>
            <person name="Takami H."/>
        </authorList>
    </citation>
    <scope>NUCLEOTIDE SEQUENCE</scope>
    <source>
        <strain evidence="2">Expedition CK06-06</strain>
    </source>
</reference>
<feature type="non-terminal residue" evidence="2">
    <location>
        <position position="1"/>
    </location>
</feature>
<organism evidence="2">
    <name type="scientific">marine sediment metagenome</name>
    <dbReference type="NCBI Taxonomy" id="412755"/>
    <lineage>
        <taxon>unclassified sequences</taxon>
        <taxon>metagenomes</taxon>
        <taxon>ecological metagenomes</taxon>
    </lineage>
</organism>
<comment type="caution">
    <text evidence="2">The sequence shown here is derived from an EMBL/GenBank/DDBJ whole genome shotgun (WGS) entry which is preliminary data.</text>
</comment>
<gene>
    <name evidence="2" type="ORF">S03H2_21522</name>
</gene>
<dbReference type="GO" id="GO:0005524">
    <property type="term" value="F:ATP binding"/>
    <property type="evidence" value="ECO:0007669"/>
    <property type="project" value="InterPro"/>
</dbReference>
<evidence type="ECO:0000313" key="2">
    <source>
        <dbReference type="EMBL" id="GAH45135.1"/>
    </source>
</evidence>
<dbReference type="EMBL" id="BARU01011468">
    <property type="protein sequence ID" value="GAH45135.1"/>
    <property type="molecule type" value="Genomic_DNA"/>
</dbReference>
<evidence type="ECO:0000259" key="1">
    <source>
        <dbReference type="Pfam" id="PF00005"/>
    </source>
</evidence>
<dbReference type="Pfam" id="PF00005">
    <property type="entry name" value="ABC_tran"/>
    <property type="match status" value="1"/>
</dbReference>
<dbReference type="GO" id="GO:0005886">
    <property type="term" value="C:plasma membrane"/>
    <property type="evidence" value="ECO:0007669"/>
    <property type="project" value="TreeGrafter"/>
</dbReference>
<accession>X1GJX0</accession>
<sequence>IPEEYSDAAYNATWEQPDRAAITRQHLMATEKAVIAFGQPGAGDLANGLMNAALQVGGWFGGQQQRVAIARSLVNEPSVVLGDEPTGDLNTATSEEIMVALRRINEEHGTTFVLVTHDPEVAVVCDRTIHVRDGVVETSEAVPSV</sequence>
<dbReference type="InterPro" id="IPR027417">
    <property type="entry name" value="P-loop_NTPase"/>
</dbReference>
<proteinExistence type="predicted"/>
<protein>
    <recommendedName>
        <fullName evidence="1">ABC transporter domain-containing protein</fullName>
    </recommendedName>
</protein>
<dbReference type="InterPro" id="IPR015854">
    <property type="entry name" value="ABC_transpr_LolD-like"/>
</dbReference>
<dbReference type="PANTHER" id="PTHR24220:SF86">
    <property type="entry name" value="ABC TRANSPORTER ABCH.1"/>
    <property type="match status" value="1"/>
</dbReference>
<dbReference type="GO" id="GO:0016887">
    <property type="term" value="F:ATP hydrolysis activity"/>
    <property type="evidence" value="ECO:0007669"/>
    <property type="project" value="InterPro"/>
</dbReference>
<feature type="domain" description="ABC transporter" evidence="1">
    <location>
        <begin position="61"/>
        <end position="86"/>
    </location>
</feature>
<name>X1GJX0_9ZZZZ</name>
<dbReference type="InterPro" id="IPR003439">
    <property type="entry name" value="ABC_transporter-like_ATP-bd"/>
</dbReference>
<dbReference type="AlphaFoldDB" id="X1GJX0"/>